<dbReference type="Proteomes" id="UP001302745">
    <property type="component" value="Unassembled WGS sequence"/>
</dbReference>
<gene>
    <name evidence="2" type="ORF">C8A00DRAFT_36711</name>
</gene>
<comment type="caution">
    <text evidence="2">The sequence shown here is derived from an EMBL/GenBank/DDBJ whole genome shotgun (WGS) entry which is preliminary data.</text>
</comment>
<dbReference type="AlphaFoldDB" id="A0AAN6VFT5"/>
<protein>
    <submittedName>
        <fullName evidence="2">Uncharacterized protein</fullName>
    </submittedName>
</protein>
<keyword evidence="3" id="KW-1185">Reference proteome</keyword>
<name>A0AAN6VFT5_9PEZI</name>
<evidence type="ECO:0000256" key="1">
    <source>
        <dbReference type="SAM" id="MobiDB-lite"/>
    </source>
</evidence>
<organism evidence="2 3">
    <name type="scientific">Chaetomidium leptoderma</name>
    <dbReference type="NCBI Taxonomy" id="669021"/>
    <lineage>
        <taxon>Eukaryota</taxon>
        <taxon>Fungi</taxon>
        <taxon>Dikarya</taxon>
        <taxon>Ascomycota</taxon>
        <taxon>Pezizomycotina</taxon>
        <taxon>Sordariomycetes</taxon>
        <taxon>Sordariomycetidae</taxon>
        <taxon>Sordariales</taxon>
        <taxon>Chaetomiaceae</taxon>
        <taxon>Chaetomidium</taxon>
    </lineage>
</organism>
<reference evidence="2" key="1">
    <citation type="journal article" date="2023" name="Mol. Phylogenet. Evol.">
        <title>Genome-scale phylogeny and comparative genomics of the fungal order Sordariales.</title>
        <authorList>
            <person name="Hensen N."/>
            <person name="Bonometti L."/>
            <person name="Westerberg I."/>
            <person name="Brannstrom I.O."/>
            <person name="Guillou S."/>
            <person name="Cros-Aarteil S."/>
            <person name="Calhoun S."/>
            <person name="Haridas S."/>
            <person name="Kuo A."/>
            <person name="Mondo S."/>
            <person name="Pangilinan J."/>
            <person name="Riley R."/>
            <person name="LaButti K."/>
            <person name="Andreopoulos B."/>
            <person name="Lipzen A."/>
            <person name="Chen C."/>
            <person name="Yan M."/>
            <person name="Daum C."/>
            <person name="Ng V."/>
            <person name="Clum A."/>
            <person name="Steindorff A."/>
            <person name="Ohm R.A."/>
            <person name="Martin F."/>
            <person name="Silar P."/>
            <person name="Natvig D.O."/>
            <person name="Lalanne C."/>
            <person name="Gautier V."/>
            <person name="Ament-Velasquez S.L."/>
            <person name="Kruys A."/>
            <person name="Hutchinson M.I."/>
            <person name="Powell A.J."/>
            <person name="Barry K."/>
            <person name="Miller A.N."/>
            <person name="Grigoriev I.V."/>
            <person name="Debuchy R."/>
            <person name="Gladieux P."/>
            <person name="Hiltunen Thoren M."/>
            <person name="Johannesson H."/>
        </authorList>
    </citation>
    <scope>NUCLEOTIDE SEQUENCE</scope>
    <source>
        <strain evidence="2">CBS 538.74</strain>
    </source>
</reference>
<evidence type="ECO:0000313" key="3">
    <source>
        <dbReference type="Proteomes" id="UP001302745"/>
    </source>
</evidence>
<proteinExistence type="predicted"/>
<reference evidence="2" key="2">
    <citation type="submission" date="2023-05" db="EMBL/GenBank/DDBJ databases">
        <authorList>
            <consortium name="Lawrence Berkeley National Laboratory"/>
            <person name="Steindorff A."/>
            <person name="Hensen N."/>
            <person name="Bonometti L."/>
            <person name="Westerberg I."/>
            <person name="Brannstrom I.O."/>
            <person name="Guillou S."/>
            <person name="Cros-Aarteil S."/>
            <person name="Calhoun S."/>
            <person name="Haridas S."/>
            <person name="Kuo A."/>
            <person name="Mondo S."/>
            <person name="Pangilinan J."/>
            <person name="Riley R."/>
            <person name="Labutti K."/>
            <person name="Andreopoulos B."/>
            <person name="Lipzen A."/>
            <person name="Chen C."/>
            <person name="Yanf M."/>
            <person name="Daum C."/>
            <person name="Ng V."/>
            <person name="Clum A."/>
            <person name="Ohm R."/>
            <person name="Martin F."/>
            <person name="Silar P."/>
            <person name="Natvig D."/>
            <person name="Lalanne C."/>
            <person name="Gautier V."/>
            <person name="Ament-Velasquez S.L."/>
            <person name="Kruys A."/>
            <person name="Hutchinson M.I."/>
            <person name="Powell A.J."/>
            <person name="Barry K."/>
            <person name="Miller A.N."/>
            <person name="Grigoriev I.V."/>
            <person name="Debuchy R."/>
            <person name="Gladieux P."/>
            <person name="Thoren M.H."/>
            <person name="Johannesson H."/>
        </authorList>
    </citation>
    <scope>NUCLEOTIDE SEQUENCE</scope>
    <source>
        <strain evidence="2">CBS 538.74</strain>
    </source>
</reference>
<sequence length="372" mass="41899">MGEDYIRHRWGFREDSQPDLAGFSGLEELTLDGLYGDLPWWTSQIVRVLKSSPSLHKLRLSLSSTTLVHYDGAGERKEFDDYFDQLCEKYGDTAAAPYASAHYTSGPFLEQIHIENTNVYGYHEIIDIYAPHPRHHGILFDAFGPAHCPNLRRFTVAEYSNNVHHFLATVQDASSARRLAVSCRNMKLDYELAALLVPSPEYPSLPLHLRMLNIDLTHGPLNMSDVDDDDREDQPGKVGSSPKQVLENLVLGDNGTLEGLAVHMAEDPDVEGDFENQGILVDALAKLANGTQLVVVADSATARLYELEQLVKVAQLLADAAPRLRYIGTYERYYWRVCRSNRDDTITLGELDEAEVGEVELFRESIWDVEIY</sequence>
<accession>A0AAN6VFT5</accession>
<dbReference type="EMBL" id="MU857056">
    <property type="protein sequence ID" value="KAK4150693.1"/>
    <property type="molecule type" value="Genomic_DNA"/>
</dbReference>
<evidence type="ECO:0000313" key="2">
    <source>
        <dbReference type="EMBL" id="KAK4150693.1"/>
    </source>
</evidence>
<feature type="region of interest" description="Disordered" evidence="1">
    <location>
        <begin position="223"/>
        <end position="242"/>
    </location>
</feature>